<dbReference type="AlphaFoldDB" id="D6LF25"/>
<protein>
    <submittedName>
        <fullName evidence="1">Uncharacterized protein</fullName>
    </submittedName>
</protein>
<organism evidence="1 2">
    <name type="scientific">Fusobacterium periodonticum 1_1_41FAA</name>
    <dbReference type="NCBI Taxonomy" id="469621"/>
    <lineage>
        <taxon>Bacteria</taxon>
        <taxon>Fusobacteriati</taxon>
        <taxon>Fusobacteriota</taxon>
        <taxon>Fusobacteriia</taxon>
        <taxon>Fusobacteriales</taxon>
        <taxon>Fusobacteriaceae</taxon>
        <taxon>Fusobacterium</taxon>
    </lineage>
</organism>
<evidence type="ECO:0000313" key="2">
    <source>
        <dbReference type="Proteomes" id="UP000003964"/>
    </source>
</evidence>
<accession>D6LF25</accession>
<gene>
    <name evidence="1" type="ORF">HMPREF0400_00313</name>
</gene>
<name>D6LF25_9FUSO</name>
<proteinExistence type="predicted"/>
<reference evidence="1 2" key="1">
    <citation type="submission" date="2010-03" db="EMBL/GenBank/DDBJ databases">
        <title>The Genome Sequence of Fusobacterium sp. 1_1_41FAA.</title>
        <authorList>
            <consortium name="The Broad Institute Genome Sequencing Platform"/>
            <person name="Ward D."/>
            <person name="Earl A."/>
            <person name="Feldgarden M."/>
            <person name="Gevers D."/>
            <person name="Young S.K."/>
            <person name="Zeng Q."/>
            <person name="Koehrsen M."/>
            <person name="Alvarado L."/>
            <person name="Berlin A."/>
            <person name="Borenstein D."/>
            <person name="Chapman S."/>
            <person name="Chen Z."/>
            <person name="Engels R."/>
            <person name="Freedman E."/>
            <person name="Gellesch M."/>
            <person name="Goldberg J."/>
            <person name="Griggs A."/>
            <person name="Gujja S."/>
            <person name="Heilman E."/>
            <person name="Heiman D."/>
            <person name="Hepburn T."/>
            <person name="Howarth C."/>
            <person name="Jen D."/>
            <person name="Larson L."/>
            <person name="Mehta T."/>
            <person name="Park D."/>
            <person name="Pearson M."/>
            <person name="Richards J."/>
            <person name="Roberts A."/>
            <person name="Saif S."/>
            <person name="Shea T."/>
            <person name="Shenoy N."/>
            <person name="Sisk P."/>
            <person name="Stolte C."/>
            <person name="Sykes S."/>
            <person name="Walk T."/>
            <person name="White J."/>
            <person name="Yandava C."/>
            <person name="Strauss J.C."/>
            <person name="Ambrose C.E."/>
            <person name="Allen-Vercoe E."/>
            <person name="Haas B."/>
            <person name="Henn M.R."/>
            <person name="Nusbaum C."/>
            <person name="Birren B."/>
        </authorList>
    </citation>
    <scope>NUCLEOTIDE SEQUENCE [LARGE SCALE GENOMIC DNA]</scope>
    <source>
        <strain evidence="1 2">1_1_41FAA</strain>
    </source>
</reference>
<sequence>MSEDKKLKEEFCVYFNISSNLEEEKLLHRYEMFIRDIKRTLKDNNFNEYELNLEANNISINILNNTLKEIANILKCLADIQIMAIEKYKFLLKGVVEYNKKDLADSFEEKEFNYPLIMLGDSIKKTNKAIVEDFSQSLIKIFDEYYIDYLSVYYENNNEDDFFNIMLKHKKFIKERLKENSKEFYKATSISGKRILEEQFFYEEPKILEKISQYKVLYNKERDDKYINAVLEFEKEFPNFKENGEKLLKIREKYLYLLNYHKKIVFSLIKFGVYKEDRRSKCSINLEEII</sequence>
<dbReference type="RefSeq" id="WP_008820329.1">
    <property type="nucleotide sequence ID" value="NZ_GG770381.1"/>
</dbReference>
<evidence type="ECO:0000313" key="1">
    <source>
        <dbReference type="EMBL" id="EFG28760.2"/>
    </source>
</evidence>
<dbReference type="EMBL" id="GG770381">
    <property type="protein sequence ID" value="EFG28760.2"/>
    <property type="molecule type" value="Genomic_DNA"/>
</dbReference>
<dbReference type="Proteomes" id="UP000003964">
    <property type="component" value="Unassembled WGS sequence"/>
</dbReference>